<name>A0A7K1KZ24_9ACTN</name>
<dbReference type="EMBL" id="WOFH01000004">
    <property type="protein sequence ID" value="MUN37399.1"/>
    <property type="molecule type" value="Genomic_DNA"/>
</dbReference>
<reference evidence="2 3" key="1">
    <citation type="submission" date="2019-11" db="EMBL/GenBank/DDBJ databases">
        <authorList>
            <person name="Cao P."/>
        </authorList>
    </citation>
    <scope>NUCLEOTIDE SEQUENCE [LARGE SCALE GENOMIC DNA]</scope>
    <source>
        <strain evidence="2 3">NEAU-AAG5</strain>
    </source>
</reference>
<dbReference type="GO" id="GO:0051920">
    <property type="term" value="F:peroxiredoxin activity"/>
    <property type="evidence" value="ECO:0007669"/>
    <property type="project" value="InterPro"/>
</dbReference>
<dbReference type="SUPFAM" id="SSF69118">
    <property type="entry name" value="AhpD-like"/>
    <property type="match status" value="1"/>
</dbReference>
<dbReference type="Gene3D" id="1.20.1290.10">
    <property type="entry name" value="AhpD-like"/>
    <property type="match status" value="1"/>
</dbReference>
<organism evidence="2 3">
    <name type="scientific">Actinomadura litoris</name>
    <dbReference type="NCBI Taxonomy" id="2678616"/>
    <lineage>
        <taxon>Bacteria</taxon>
        <taxon>Bacillati</taxon>
        <taxon>Actinomycetota</taxon>
        <taxon>Actinomycetes</taxon>
        <taxon>Streptosporangiales</taxon>
        <taxon>Thermomonosporaceae</taxon>
        <taxon>Actinomadura</taxon>
    </lineage>
</organism>
<dbReference type="InterPro" id="IPR029032">
    <property type="entry name" value="AhpD-like"/>
</dbReference>
<dbReference type="RefSeq" id="WP_156216453.1">
    <property type="nucleotide sequence ID" value="NZ_WOFH01000004.1"/>
</dbReference>
<dbReference type="InterPro" id="IPR003779">
    <property type="entry name" value="CMD-like"/>
</dbReference>
<evidence type="ECO:0000259" key="1">
    <source>
        <dbReference type="Pfam" id="PF02627"/>
    </source>
</evidence>
<dbReference type="AlphaFoldDB" id="A0A7K1KZ24"/>
<sequence>MGSRMSNPTVLVPELIPVAGALAKATGSGSLPEGPMGLAGLRIGQIVGSTYLIIRSTEALRKAGETEERIAAVVSWRNAPYFTGAERAALALAEGVFLPAAGGERVSDALYAEASEHFDEKALATLMIGIGQVAFWSAVAVIGKPVPGVADEETWR</sequence>
<evidence type="ECO:0000313" key="2">
    <source>
        <dbReference type="EMBL" id="MUN37399.1"/>
    </source>
</evidence>
<feature type="domain" description="Carboxymuconolactone decarboxylase-like" evidence="1">
    <location>
        <begin position="28"/>
        <end position="94"/>
    </location>
</feature>
<comment type="caution">
    <text evidence="2">The sequence shown here is derived from an EMBL/GenBank/DDBJ whole genome shotgun (WGS) entry which is preliminary data.</text>
</comment>
<dbReference type="Proteomes" id="UP000432015">
    <property type="component" value="Unassembled WGS sequence"/>
</dbReference>
<proteinExistence type="predicted"/>
<keyword evidence="3" id="KW-1185">Reference proteome</keyword>
<dbReference type="Pfam" id="PF02627">
    <property type="entry name" value="CMD"/>
    <property type="match status" value="1"/>
</dbReference>
<dbReference type="PANTHER" id="PTHR34846:SF10">
    <property type="entry name" value="CYTOPLASMIC PROTEIN"/>
    <property type="match status" value="1"/>
</dbReference>
<protein>
    <submittedName>
        <fullName evidence="2">Carboxymuconolactone decarboxylase family protein</fullName>
    </submittedName>
</protein>
<evidence type="ECO:0000313" key="3">
    <source>
        <dbReference type="Proteomes" id="UP000432015"/>
    </source>
</evidence>
<gene>
    <name evidence="2" type="ORF">GNZ18_12410</name>
</gene>
<dbReference type="PANTHER" id="PTHR34846">
    <property type="entry name" value="4-CARBOXYMUCONOLACTONE DECARBOXYLASE FAMILY PROTEIN (AFU_ORTHOLOGUE AFUA_6G11590)"/>
    <property type="match status" value="1"/>
</dbReference>
<accession>A0A7K1KZ24</accession>